<dbReference type="NCBIfam" id="TIGR01634">
    <property type="entry name" value="tail_P2_I"/>
    <property type="match status" value="1"/>
</dbReference>
<dbReference type="Proteomes" id="UP000221384">
    <property type="component" value="Unassembled WGS sequence"/>
</dbReference>
<keyword evidence="2" id="KW-1185">Reference proteome</keyword>
<accession>A0ABX4LRW1</accession>
<dbReference type="EMBL" id="NWVW01000004">
    <property type="protein sequence ID" value="PHO10330.1"/>
    <property type="molecule type" value="Genomic_DNA"/>
</dbReference>
<evidence type="ECO:0000313" key="2">
    <source>
        <dbReference type="Proteomes" id="UP000221384"/>
    </source>
</evidence>
<dbReference type="InterPro" id="IPR006521">
    <property type="entry name" value="Tail_protein_I"/>
</dbReference>
<protein>
    <submittedName>
        <fullName evidence="1">Phage tail protein I</fullName>
    </submittedName>
</protein>
<evidence type="ECO:0000313" key="1">
    <source>
        <dbReference type="EMBL" id="PHO10330.1"/>
    </source>
</evidence>
<proteinExistence type="predicted"/>
<sequence>MKQQSLIPLFEDEGLHKIDLVAADVTDGISNENQVIKGLGNPLICNEKFLPYLAYSFKVDFWDEELKEEEKRELIKQSILLHRYKGTVWCIEEILKLLNLASDEEPASIKEGLSIKYDGKHKYNGIYTHGDKTKWPYYVIDLAKPVSTVRAKFAKKIIDQYAPKRSLLHAITYKQLNRYDGNIKYDGTYTYGIVGADKL</sequence>
<dbReference type="RefSeq" id="WP_099334012.1">
    <property type="nucleotide sequence ID" value="NZ_CP042812.1"/>
</dbReference>
<reference evidence="1 2" key="1">
    <citation type="submission" date="2017-09" db="EMBL/GenBank/DDBJ databases">
        <authorList>
            <person name="Perez-Cataluna A."/>
            <person name="Figueras M.J."/>
            <person name="Salas-Masso N."/>
        </authorList>
    </citation>
    <scope>NUCLEOTIDE SEQUENCE [LARGE SCALE GENOMIC DNA]</scope>
    <source>
        <strain evidence="1 2">F138-33</strain>
    </source>
</reference>
<gene>
    <name evidence="1" type="ORF">CPG37_04590</name>
</gene>
<dbReference type="Pfam" id="PF09684">
    <property type="entry name" value="Tail_P2_I"/>
    <property type="match status" value="1"/>
</dbReference>
<name>A0ABX4LRW1_9BACT</name>
<organism evidence="1 2">
    <name type="scientific">Malaciobacter canalis</name>
    <dbReference type="NCBI Taxonomy" id="1912871"/>
    <lineage>
        <taxon>Bacteria</taxon>
        <taxon>Pseudomonadati</taxon>
        <taxon>Campylobacterota</taxon>
        <taxon>Epsilonproteobacteria</taxon>
        <taxon>Campylobacterales</taxon>
        <taxon>Arcobacteraceae</taxon>
        <taxon>Malaciobacter</taxon>
    </lineage>
</organism>
<comment type="caution">
    <text evidence="1">The sequence shown here is derived from an EMBL/GenBank/DDBJ whole genome shotgun (WGS) entry which is preliminary data.</text>
</comment>